<reference evidence="11" key="1">
    <citation type="submission" date="2022-12" db="EMBL/GenBank/DDBJ databases">
        <title>Polyphasic identification of a Novel Hot-Spring Cyanobacterium Ocullathermofonsia sinensis gen nov. sp. nov. and Genomic Insights on its Adaptations to the Thermal Habitat.</title>
        <authorList>
            <person name="Daroch M."/>
            <person name="Tang J."/>
            <person name="Jiang Y."/>
        </authorList>
    </citation>
    <scope>NUCLEOTIDE SEQUENCE</scope>
    <source>
        <strain evidence="11">PKUAC-SCTA174</strain>
    </source>
</reference>
<proteinExistence type="inferred from homology"/>
<dbReference type="GO" id="GO:0005886">
    <property type="term" value="C:plasma membrane"/>
    <property type="evidence" value="ECO:0007669"/>
    <property type="project" value="UniProtKB-SubCell"/>
</dbReference>
<dbReference type="EMBL" id="CP113797">
    <property type="protein sequence ID" value="WAL59932.1"/>
    <property type="molecule type" value="Genomic_DNA"/>
</dbReference>
<dbReference type="RefSeq" id="WP_268609747.1">
    <property type="nucleotide sequence ID" value="NZ_CP113797.1"/>
</dbReference>
<keyword evidence="2 10" id="KW-1003">Cell membrane</keyword>
<dbReference type="GO" id="GO:0062054">
    <property type="term" value="F:fluoride channel activity"/>
    <property type="evidence" value="ECO:0007669"/>
    <property type="project" value="UniProtKB-UniRule"/>
</dbReference>
<dbReference type="InterPro" id="IPR003691">
    <property type="entry name" value="FluC"/>
</dbReference>
<evidence type="ECO:0000313" key="12">
    <source>
        <dbReference type="Proteomes" id="UP001163152"/>
    </source>
</evidence>
<protein>
    <recommendedName>
        <fullName evidence="10">Fluoride-specific ion channel FluC</fullName>
    </recommendedName>
</protein>
<dbReference type="Pfam" id="PF02537">
    <property type="entry name" value="CRCB"/>
    <property type="match status" value="1"/>
</dbReference>
<evidence type="ECO:0000256" key="8">
    <source>
        <dbReference type="ARBA" id="ARBA00035585"/>
    </source>
</evidence>
<feature type="binding site" evidence="10">
    <location>
        <position position="78"/>
    </location>
    <ligand>
        <name>Na(+)</name>
        <dbReference type="ChEBI" id="CHEBI:29101"/>
        <note>structural</note>
    </ligand>
</feature>
<keyword evidence="12" id="KW-1185">Reference proteome</keyword>
<evidence type="ECO:0000256" key="5">
    <source>
        <dbReference type="ARBA" id="ARBA00023136"/>
    </source>
</evidence>
<feature type="transmembrane region" description="Helical" evidence="10">
    <location>
        <begin position="66"/>
        <end position="83"/>
    </location>
</feature>
<organism evidence="11 12">
    <name type="scientific">Thermocoleostomius sinensis A174</name>
    <dbReference type="NCBI Taxonomy" id="2016057"/>
    <lineage>
        <taxon>Bacteria</taxon>
        <taxon>Bacillati</taxon>
        <taxon>Cyanobacteriota</taxon>
        <taxon>Cyanophyceae</taxon>
        <taxon>Oculatellales</taxon>
        <taxon>Oculatellaceae</taxon>
        <taxon>Thermocoleostomius</taxon>
    </lineage>
</organism>
<dbReference type="AlphaFoldDB" id="A0A9E8ZBS5"/>
<sequence>METPLLLTLWIALGAIPGALSRYYLTLVCVEKLGGEFPFGTFIINLSGTFLIGFFATLFQSIQADPLLNSFVIIGFLGSYTTFSTYALDTSNLLKLASYKRAVLYGLGSPLMGFLGVELGIALAQRL</sequence>
<dbReference type="PANTHER" id="PTHR28259">
    <property type="entry name" value="FLUORIDE EXPORT PROTEIN 1-RELATED"/>
    <property type="match status" value="1"/>
</dbReference>
<keyword evidence="4 10" id="KW-1133">Transmembrane helix</keyword>
<dbReference type="GO" id="GO:0046872">
    <property type="term" value="F:metal ion binding"/>
    <property type="evidence" value="ECO:0007669"/>
    <property type="project" value="UniProtKB-KW"/>
</dbReference>
<keyword evidence="10" id="KW-0406">Ion transport</keyword>
<name>A0A9E8ZBS5_9CYAN</name>
<evidence type="ECO:0000256" key="10">
    <source>
        <dbReference type="HAMAP-Rule" id="MF_00454"/>
    </source>
</evidence>
<keyword evidence="3 10" id="KW-0812">Transmembrane</keyword>
<evidence type="ECO:0000256" key="6">
    <source>
        <dbReference type="ARBA" id="ARBA00023303"/>
    </source>
</evidence>
<dbReference type="GO" id="GO:0140114">
    <property type="term" value="P:cellular detoxification of fluoride"/>
    <property type="evidence" value="ECO:0007669"/>
    <property type="project" value="UniProtKB-UniRule"/>
</dbReference>
<gene>
    <name evidence="10 11" type="primary">crcB</name>
    <name evidence="10" type="synonym">fluC</name>
    <name evidence="11" type="ORF">OXH18_22615</name>
</gene>
<evidence type="ECO:0000256" key="3">
    <source>
        <dbReference type="ARBA" id="ARBA00022692"/>
    </source>
</evidence>
<evidence type="ECO:0000256" key="7">
    <source>
        <dbReference type="ARBA" id="ARBA00035120"/>
    </source>
</evidence>
<comment type="subcellular location">
    <subcellularLocation>
        <location evidence="1 10">Cell membrane</location>
        <topology evidence="1 10">Multi-pass membrane protein</topology>
    </subcellularLocation>
</comment>
<accession>A0A9E8ZBS5</accession>
<feature type="binding site" evidence="10">
    <location>
        <position position="81"/>
    </location>
    <ligand>
        <name>Na(+)</name>
        <dbReference type="ChEBI" id="CHEBI:29101"/>
        <note>structural</note>
    </ligand>
</feature>
<comment type="function">
    <text evidence="9 10">Fluoride-specific ion channel. Important for reducing fluoride concentration in the cell, thus reducing its toxicity.</text>
</comment>
<feature type="transmembrane region" description="Helical" evidence="10">
    <location>
        <begin position="103"/>
        <end position="124"/>
    </location>
</feature>
<dbReference type="PANTHER" id="PTHR28259:SF1">
    <property type="entry name" value="FLUORIDE EXPORT PROTEIN 1-RELATED"/>
    <property type="match status" value="1"/>
</dbReference>
<dbReference type="Proteomes" id="UP001163152">
    <property type="component" value="Chromosome"/>
</dbReference>
<dbReference type="KEGG" id="tsin:OXH18_22615"/>
<keyword evidence="5 10" id="KW-0472">Membrane</keyword>
<keyword evidence="10" id="KW-0915">Sodium</keyword>
<comment type="similarity">
    <text evidence="7 10">Belongs to the fluoride channel Fluc/FEX (TC 1.A.43) family.</text>
</comment>
<keyword evidence="10" id="KW-0479">Metal-binding</keyword>
<evidence type="ECO:0000256" key="9">
    <source>
        <dbReference type="ARBA" id="ARBA00049940"/>
    </source>
</evidence>
<dbReference type="NCBIfam" id="TIGR00494">
    <property type="entry name" value="crcB"/>
    <property type="match status" value="1"/>
</dbReference>
<comment type="catalytic activity">
    <reaction evidence="8">
        <text>fluoride(in) = fluoride(out)</text>
        <dbReference type="Rhea" id="RHEA:76159"/>
        <dbReference type="ChEBI" id="CHEBI:17051"/>
    </reaction>
    <physiologicalReaction direction="left-to-right" evidence="8">
        <dbReference type="Rhea" id="RHEA:76160"/>
    </physiologicalReaction>
</comment>
<evidence type="ECO:0000313" key="11">
    <source>
        <dbReference type="EMBL" id="WAL59932.1"/>
    </source>
</evidence>
<feature type="transmembrane region" description="Helical" evidence="10">
    <location>
        <begin position="37"/>
        <end position="59"/>
    </location>
</feature>
<keyword evidence="6 10" id="KW-0407">Ion channel</keyword>
<evidence type="ECO:0000256" key="2">
    <source>
        <dbReference type="ARBA" id="ARBA00022475"/>
    </source>
</evidence>
<evidence type="ECO:0000256" key="4">
    <source>
        <dbReference type="ARBA" id="ARBA00022989"/>
    </source>
</evidence>
<dbReference type="HAMAP" id="MF_00454">
    <property type="entry name" value="FluC"/>
    <property type="match status" value="1"/>
</dbReference>
<keyword evidence="10" id="KW-0813">Transport</keyword>
<comment type="activity regulation">
    <text evidence="10">Na(+) is not transported, but it plays an essential structural role and its presence is essential for fluoride channel function.</text>
</comment>
<evidence type="ECO:0000256" key="1">
    <source>
        <dbReference type="ARBA" id="ARBA00004651"/>
    </source>
</evidence>